<sequence length="440" mass="45876">MGKGTHDEARGDVGMDILVVGGGGREHAICRSLSQSQRAGKIYCAPGNAGIANVAECVDIGVFDFEALTAFALEKKVGLVVVGPDDPLAAGIVDAFEEKNIPVFGPRRNAAEIEGSKAFMKDLLKKYAIPTAAYETFDDYETALAYLRSQQAPIVVKTDGLAAGKGVTVAQTIEEAEKALHDAMVGGSFGAAGSKVVIEEFMAGEEMSILAFVDGETVRAMPAAQDHKPVFDGDKGPNTGGMGTYSPLPHIDPAIIERSIEEIIKPTAKALVSEGRPFTGVLFAGLMIEADGTPRTVEFNARFGDPETQVVLPRLKSDLLDIFLAAVNGTLADIEIQWSEDAAVCVVLASEGYPASYPKGRVITGIEAAEAGGGLVFHAGTARNESGELVTAGGRVLGVVGLGTGIAEAREAAYAATERVAFDGAHKRSDIAAKALTPRA</sequence>
<evidence type="ECO:0000313" key="15">
    <source>
        <dbReference type="EMBL" id="GGH78356.1"/>
    </source>
</evidence>
<comment type="caution">
    <text evidence="15">The sequence shown here is derived from an EMBL/GenBank/DDBJ whole genome shotgun (WGS) entry which is preliminary data.</text>
</comment>
<dbReference type="Pfam" id="PF02844">
    <property type="entry name" value="GARS_N"/>
    <property type="match status" value="1"/>
</dbReference>
<dbReference type="Gene3D" id="3.40.50.20">
    <property type="match status" value="1"/>
</dbReference>
<comment type="pathway">
    <text evidence="3 12">Purine metabolism; IMP biosynthesis via de novo pathway; N(1)-(5-phospho-D-ribosyl)glycinamide from 5-phospho-alpha-D-ribose 1-diphosphate: step 2/2.</text>
</comment>
<dbReference type="Proteomes" id="UP000605427">
    <property type="component" value="Unassembled WGS sequence"/>
</dbReference>
<evidence type="ECO:0000259" key="14">
    <source>
        <dbReference type="PROSITE" id="PS50975"/>
    </source>
</evidence>
<dbReference type="SUPFAM" id="SSF52440">
    <property type="entry name" value="PreATP-grasp domain"/>
    <property type="match status" value="1"/>
</dbReference>
<evidence type="ECO:0000256" key="6">
    <source>
        <dbReference type="ARBA" id="ARBA00022741"/>
    </source>
</evidence>
<dbReference type="InterPro" id="IPR013815">
    <property type="entry name" value="ATP_grasp_subdomain_1"/>
</dbReference>
<comment type="cofactor">
    <cofactor evidence="1">
        <name>Mn(2+)</name>
        <dbReference type="ChEBI" id="CHEBI:29035"/>
    </cofactor>
</comment>
<dbReference type="InterPro" id="IPR000115">
    <property type="entry name" value="PRibGlycinamide_synth"/>
</dbReference>
<keyword evidence="6 13" id="KW-0547">Nucleotide-binding</keyword>
<keyword evidence="7 12" id="KW-0658">Purine biosynthesis</keyword>
<evidence type="ECO:0000256" key="10">
    <source>
        <dbReference type="ARBA" id="ARBA00042242"/>
    </source>
</evidence>
<dbReference type="InterPro" id="IPR020562">
    <property type="entry name" value="PRibGlycinamide_synth_N"/>
</dbReference>
<dbReference type="PANTHER" id="PTHR43472:SF1">
    <property type="entry name" value="PHOSPHORIBOSYLAMINE--GLYCINE LIGASE, CHLOROPLASTIC"/>
    <property type="match status" value="1"/>
</dbReference>
<dbReference type="PROSITE" id="PS00184">
    <property type="entry name" value="GARS"/>
    <property type="match status" value="1"/>
</dbReference>
<evidence type="ECO:0000313" key="16">
    <source>
        <dbReference type="Proteomes" id="UP000605427"/>
    </source>
</evidence>
<feature type="domain" description="ATP-grasp" evidence="14">
    <location>
        <begin position="121"/>
        <end position="328"/>
    </location>
</feature>
<evidence type="ECO:0000256" key="12">
    <source>
        <dbReference type="HAMAP-Rule" id="MF_00138"/>
    </source>
</evidence>
<dbReference type="Pfam" id="PF02843">
    <property type="entry name" value="GARS_C"/>
    <property type="match status" value="1"/>
</dbReference>
<evidence type="ECO:0000256" key="13">
    <source>
        <dbReference type="PROSITE-ProRule" id="PRU00409"/>
    </source>
</evidence>
<evidence type="ECO:0000256" key="5">
    <source>
        <dbReference type="ARBA" id="ARBA00022598"/>
    </source>
</evidence>
<dbReference type="NCBIfam" id="TIGR00877">
    <property type="entry name" value="purD"/>
    <property type="match status" value="1"/>
</dbReference>
<dbReference type="InterPro" id="IPR011054">
    <property type="entry name" value="Rudment_hybrid_motif"/>
</dbReference>
<dbReference type="InterPro" id="IPR020561">
    <property type="entry name" value="PRibGlycinamid_synth_ATP-grasp"/>
</dbReference>
<dbReference type="InterPro" id="IPR020559">
    <property type="entry name" value="PRibGlycinamide_synth_CS"/>
</dbReference>
<comment type="catalytic activity">
    <reaction evidence="12">
        <text>5-phospho-beta-D-ribosylamine + glycine + ATP = N(1)-(5-phospho-beta-D-ribosyl)glycinamide + ADP + phosphate + H(+)</text>
        <dbReference type="Rhea" id="RHEA:17453"/>
        <dbReference type="ChEBI" id="CHEBI:15378"/>
        <dbReference type="ChEBI" id="CHEBI:30616"/>
        <dbReference type="ChEBI" id="CHEBI:43474"/>
        <dbReference type="ChEBI" id="CHEBI:57305"/>
        <dbReference type="ChEBI" id="CHEBI:58681"/>
        <dbReference type="ChEBI" id="CHEBI:143788"/>
        <dbReference type="ChEBI" id="CHEBI:456216"/>
        <dbReference type="EC" id="6.3.4.13"/>
    </reaction>
</comment>
<evidence type="ECO:0000256" key="3">
    <source>
        <dbReference type="ARBA" id="ARBA00005174"/>
    </source>
</evidence>
<dbReference type="Gene3D" id="3.30.470.20">
    <property type="entry name" value="ATP-grasp fold, B domain"/>
    <property type="match status" value="1"/>
</dbReference>
<dbReference type="SUPFAM" id="SSF51246">
    <property type="entry name" value="Rudiment single hybrid motif"/>
    <property type="match status" value="1"/>
</dbReference>
<comment type="cofactor">
    <cofactor evidence="2">
        <name>Mg(2+)</name>
        <dbReference type="ChEBI" id="CHEBI:18420"/>
    </cofactor>
</comment>
<dbReference type="Gene3D" id="3.30.1490.20">
    <property type="entry name" value="ATP-grasp fold, A domain"/>
    <property type="match status" value="1"/>
</dbReference>
<dbReference type="EC" id="6.3.4.13" evidence="4 12"/>
<dbReference type="PROSITE" id="PS50975">
    <property type="entry name" value="ATP_GRASP"/>
    <property type="match status" value="1"/>
</dbReference>
<reference evidence="16" key="1">
    <citation type="journal article" date="2019" name="Int. J. Syst. Evol. Microbiol.">
        <title>The Global Catalogue of Microorganisms (GCM) 10K type strain sequencing project: providing services to taxonomists for standard genome sequencing and annotation.</title>
        <authorList>
            <consortium name="The Broad Institute Genomics Platform"/>
            <consortium name="The Broad Institute Genome Sequencing Center for Infectious Disease"/>
            <person name="Wu L."/>
            <person name="Ma J."/>
        </authorList>
    </citation>
    <scope>NUCLEOTIDE SEQUENCE [LARGE SCALE GENOMIC DNA]</scope>
    <source>
        <strain evidence="16">CCM 8702</strain>
    </source>
</reference>
<accession>A0ABQ1ZVI7</accession>
<dbReference type="EMBL" id="BMDD01000002">
    <property type="protein sequence ID" value="GGH78356.1"/>
    <property type="molecule type" value="Genomic_DNA"/>
</dbReference>
<dbReference type="SMART" id="SM01210">
    <property type="entry name" value="GARS_C"/>
    <property type="match status" value="1"/>
</dbReference>
<organism evidence="15 16">
    <name type="scientific">Saccharibacillus endophyticus</name>
    <dbReference type="NCBI Taxonomy" id="2060666"/>
    <lineage>
        <taxon>Bacteria</taxon>
        <taxon>Bacillati</taxon>
        <taxon>Bacillota</taxon>
        <taxon>Bacilli</taxon>
        <taxon>Bacillales</taxon>
        <taxon>Paenibacillaceae</taxon>
        <taxon>Saccharibacillus</taxon>
    </lineage>
</organism>
<dbReference type="PANTHER" id="PTHR43472">
    <property type="entry name" value="PHOSPHORIBOSYLAMINE--GLYCINE LIGASE"/>
    <property type="match status" value="1"/>
</dbReference>
<keyword evidence="16" id="KW-1185">Reference proteome</keyword>
<dbReference type="HAMAP" id="MF_00138">
    <property type="entry name" value="GARS"/>
    <property type="match status" value="1"/>
</dbReference>
<dbReference type="Pfam" id="PF01071">
    <property type="entry name" value="GARS_A"/>
    <property type="match status" value="1"/>
</dbReference>
<keyword evidence="5 12" id="KW-0436">Ligase</keyword>
<evidence type="ECO:0000256" key="4">
    <source>
        <dbReference type="ARBA" id="ARBA00013255"/>
    </source>
</evidence>
<evidence type="ECO:0000256" key="1">
    <source>
        <dbReference type="ARBA" id="ARBA00001936"/>
    </source>
</evidence>
<dbReference type="InterPro" id="IPR016185">
    <property type="entry name" value="PreATP-grasp_dom_sf"/>
</dbReference>
<gene>
    <name evidence="12 15" type="primary">purD</name>
    <name evidence="15" type="ORF">GCM10007362_23530</name>
</gene>
<keyword evidence="8 13" id="KW-0067">ATP-binding</keyword>
<evidence type="ECO:0000256" key="7">
    <source>
        <dbReference type="ARBA" id="ARBA00022755"/>
    </source>
</evidence>
<dbReference type="InterPro" id="IPR011761">
    <property type="entry name" value="ATP-grasp"/>
</dbReference>
<dbReference type="Gene3D" id="3.90.600.10">
    <property type="entry name" value="Phosphoribosylglycinamide synthetase, C-terminal domain"/>
    <property type="match status" value="1"/>
</dbReference>
<evidence type="ECO:0000256" key="11">
    <source>
        <dbReference type="ARBA" id="ARBA00042864"/>
    </source>
</evidence>
<name>A0ABQ1ZVI7_9BACL</name>
<dbReference type="InterPro" id="IPR037123">
    <property type="entry name" value="PRibGlycinamide_synth_C_sf"/>
</dbReference>
<dbReference type="GO" id="GO:0016874">
    <property type="term" value="F:ligase activity"/>
    <property type="evidence" value="ECO:0007669"/>
    <property type="project" value="UniProtKB-KW"/>
</dbReference>
<evidence type="ECO:0000256" key="9">
    <source>
        <dbReference type="ARBA" id="ARBA00038345"/>
    </source>
</evidence>
<dbReference type="SMART" id="SM01209">
    <property type="entry name" value="GARS_A"/>
    <property type="match status" value="1"/>
</dbReference>
<proteinExistence type="inferred from homology"/>
<protein>
    <recommendedName>
        <fullName evidence="4 12">Phosphoribosylamine--glycine ligase</fullName>
        <ecNumber evidence="4 12">6.3.4.13</ecNumber>
    </recommendedName>
    <alternativeName>
        <fullName evidence="12">GARS</fullName>
    </alternativeName>
    <alternativeName>
        <fullName evidence="10 12">Glycinamide ribonucleotide synthetase</fullName>
    </alternativeName>
    <alternativeName>
        <fullName evidence="11 12">Phosphoribosylglycinamide synthetase</fullName>
    </alternativeName>
</protein>
<dbReference type="InterPro" id="IPR020560">
    <property type="entry name" value="PRibGlycinamide_synth_C-dom"/>
</dbReference>
<evidence type="ECO:0000256" key="2">
    <source>
        <dbReference type="ARBA" id="ARBA00001946"/>
    </source>
</evidence>
<comment type="similarity">
    <text evidence="9 12">Belongs to the GARS family.</text>
</comment>
<evidence type="ECO:0000256" key="8">
    <source>
        <dbReference type="ARBA" id="ARBA00022840"/>
    </source>
</evidence>
<dbReference type="SUPFAM" id="SSF56059">
    <property type="entry name" value="Glutathione synthetase ATP-binding domain-like"/>
    <property type="match status" value="1"/>
</dbReference>